<evidence type="ECO:0000259" key="1">
    <source>
        <dbReference type="PROSITE" id="PS51178"/>
    </source>
</evidence>
<feature type="domain" description="PASTA" evidence="1">
    <location>
        <begin position="14"/>
        <end position="86"/>
    </location>
</feature>
<dbReference type="Gene3D" id="3.30.10.20">
    <property type="match status" value="1"/>
</dbReference>
<dbReference type="Pfam" id="PF03793">
    <property type="entry name" value="PASTA"/>
    <property type="match status" value="1"/>
</dbReference>
<dbReference type="CDD" id="cd06577">
    <property type="entry name" value="PASTA_pknB"/>
    <property type="match status" value="1"/>
</dbReference>
<dbReference type="InterPro" id="IPR005543">
    <property type="entry name" value="PASTA_dom"/>
</dbReference>
<reference evidence="3" key="1">
    <citation type="journal article" date="2019" name="Int. J. Syst. Evol. Microbiol.">
        <title>The Global Catalogue of Microorganisms (GCM) 10K type strain sequencing project: providing services to taxonomists for standard genome sequencing and annotation.</title>
        <authorList>
            <consortium name="The Broad Institute Genomics Platform"/>
            <consortium name="The Broad Institute Genome Sequencing Center for Infectious Disease"/>
            <person name="Wu L."/>
            <person name="Ma J."/>
        </authorList>
    </citation>
    <scope>NUCLEOTIDE SEQUENCE [LARGE SCALE GENOMIC DNA]</scope>
    <source>
        <strain evidence="3">CGMCC 4.7677</strain>
    </source>
</reference>
<proteinExistence type="predicted"/>
<accession>A0ABQ3J0V2</accession>
<dbReference type="SMART" id="SM00740">
    <property type="entry name" value="PASTA"/>
    <property type="match status" value="1"/>
</dbReference>
<dbReference type="Proteomes" id="UP000605897">
    <property type="component" value="Unassembled WGS sequence"/>
</dbReference>
<comment type="caution">
    <text evidence="2">The sequence shown here is derived from an EMBL/GenBank/DDBJ whole genome shotgun (WGS) entry which is preliminary data.</text>
</comment>
<gene>
    <name evidence="2" type="ORF">GCM10017786_36750</name>
</gene>
<dbReference type="PROSITE" id="PS51178">
    <property type="entry name" value="PASTA"/>
    <property type="match status" value="1"/>
</dbReference>
<evidence type="ECO:0000313" key="2">
    <source>
        <dbReference type="EMBL" id="GHF00550.1"/>
    </source>
</evidence>
<keyword evidence="3" id="KW-1185">Reference proteome</keyword>
<protein>
    <recommendedName>
        <fullName evidence="1">PASTA domain-containing protein</fullName>
    </recommendedName>
</protein>
<dbReference type="EMBL" id="BNAU01000004">
    <property type="protein sequence ID" value="GHF00550.1"/>
    <property type="molecule type" value="Genomic_DNA"/>
</dbReference>
<name>A0ABQ3J0V2_9PSEU</name>
<sequence length="90" mass="9436">MAPVSAPSSAARTSAELITVPDVSGLNHQQAQDTMQAAGLYNLREVDGKGLGRVLVVDSNWVQVGQDPPAGTKVTADTVITLTAIKYTDR</sequence>
<organism evidence="2 3">
    <name type="scientific">Amycolatopsis deserti</name>
    <dbReference type="NCBI Taxonomy" id="185696"/>
    <lineage>
        <taxon>Bacteria</taxon>
        <taxon>Bacillati</taxon>
        <taxon>Actinomycetota</taxon>
        <taxon>Actinomycetes</taxon>
        <taxon>Pseudonocardiales</taxon>
        <taxon>Pseudonocardiaceae</taxon>
        <taxon>Amycolatopsis</taxon>
    </lineage>
</organism>
<evidence type="ECO:0000313" key="3">
    <source>
        <dbReference type="Proteomes" id="UP000605897"/>
    </source>
</evidence>